<feature type="compositionally biased region" description="Basic residues" evidence="1">
    <location>
        <begin position="9"/>
        <end position="23"/>
    </location>
</feature>
<accession>A0A6A7B6A9</accession>
<dbReference type="InterPro" id="IPR039876">
    <property type="entry name" value="HAP28"/>
</dbReference>
<evidence type="ECO:0000256" key="1">
    <source>
        <dbReference type="SAM" id="MobiDB-lite"/>
    </source>
</evidence>
<evidence type="ECO:0000313" key="4">
    <source>
        <dbReference type="Proteomes" id="UP000799423"/>
    </source>
</evidence>
<evidence type="ECO:0000259" key="2">
    <source>
        <dbReference type="Pfam" id="PF10252"/>
    </source>
</evidence>
<feature type="compositionally biased region" description="Basic residues" evidence="1">
    <location>
        <begin position="242"/>
        <end position="254"/>
    </location>
</feature>
<keyword evidence="4" id="KW-1185">Reference proteome</keyword>
<feature type="region of interest" description="Disordered" evidence="1">
    <location>
        <begin position="1"/>
        <end position="190"/>
    </location>
</feature>
<gene>
    <name evidence="3" type="ORF">T440DRAFT_467827</name>
</gene>
<name>A0A6A7B6A9_9PLEO</name>
<dbReference type="Pfam" id="PF10252">
    <property type="entry name" value="PP28"/>
    <property type="match status" value="1"/>
</dbReference>
<reference evidence="3" key="1">
    <citation type="submission" date="2020-01" db="EMBL/GenBank/DDBJ databases">
        <authorList>
            <consortium name="DOE Joint Genome Institute"/>
            <person name="Haridas S."/>
            <person name="Albert R."/>
            <person name="Binder M."/>
            <person name="Bloem J."/>
            <person name="Labutti K."/>
            <person name="Salamov A."/>
            <person name="Andreopoulos B."/>
            <person name="Baker S.E."/>
            <person name="Barry K."/>
            <person name="Bills G."/>
            <person name="Bluhm B.H."/>
            <person name="Cannon C."/>
            <person name="Castanera R."/>
            <person name="Culley D.E."/>
            <person name="Daum C."/>
            <person name="Ezra D."/>
            <person name="Gonzalez J.B."/>
            <person name="Henrissat B."/>
            <person name="Kuo A."/>
            <person name="Liang C."/>
            <person name="Lipzen A."/>
            <person name="Lutzoni F."/>
            <person name="Magnuson J."/>
            <person name="Mondo S."/>
            <person name="Nolan M."/>
            <person name="Ohm R."/>
            <person name="Pangilinan J."/>
            <person name="Park H.-J."/>
            <person name="Ramirez L."/>
            <person name="Alfaro M."/>
            <person name="Sun H."/>
            <person name="Tritt A."/>
            <person name="Yoshinaga Y."/>
            <person name="Zwiers L.-H."/>
            <person name="Turgeon B.G."/>
            <person name="Goodwin S.B."/>
            <person name="Spatafora J.W."/>
            <person name="Crous P.W."/>
            <person name="Grigoriev I.V."/>
        </authorList>
    </citation>
    <scope>NUCLEOTIDE SEQUENCE</scope>
    <source>
        <strain evidence="3">IPT5</strain>
    </source>
</reference>
<dbReference type="Proteomes" id="UP000799423">
    <property type="component" value="Unassembled WGS sequence"/>
</dbReference>
<dbReference type="OrthoDB" id="21120at2759"/>
<sequence>MSSAGGRGRGGKFNKVKRGGGKKFSRDLQPLNADGEVVGMWGEQPGKIAEESSEAESSSEEDSDSDSASKPAQEELTREQRRDLAKKRKAAAIAKKSQKTPEAGDLPTSSEDEDSDDDMPANPNHTAKARSQAATMPAAADEEPAASTTAKGKGKQDVSQLSRREREAFQAQQAKERYEKLHAEGKTEQARADLERLALVKERREAEAARKKAEAEERAELEKEKSELMERENRRREQAKGKAQRLAKGGKKKA</sequence>
<evidence type="ECO:0000313" key="3">
    <source>
        <dbReference type="EMBL" id="KAF2851086.1"/>
    </source>
</evidence>
<proteinExistence type="predicted"/>
<dbReference type="EMBL" id="MU006303">
    <property type="protein sequence ID" value="KAF2851086.1"/>
    <property type="molecule type" value="Genomic_DNA"/>
</dbReference>
<dbReference type="AlphaFoldDB" id="A0A6A7B6A9"/>
<feature type="compositionally biased region" description="Basic and acidic residues" evidence="1">
    <location>
        <begin position="207"/>
        <end position="240"/>
    </location>
</feature>
<dbReference type="PANTHER" id="PTHR22055">
    <property type="entry name" value="28 KDA HEAT- AND ACID-STABLE PHOSPHOPROTEIN PDGF-ASSOCIATED PROTEIN"/>
    <property type="match status" value="1"/>
</dbReference>
<feature type="compositionally biased region" description="Acidic residues" evidence="1">
    <location>
        <begin position="51"/>
        <end position="65"/>
    </location>
</feature>
<feature type="compositionally biased region" description="Basic and acidic residues" evidence="1">
    <location>
        <begin position="162"/>
        <end position="190"/>
    </location>
</feature>
<dbReference type="InterPro" id="IPR019380">
    <property type="entry name" value="Casein_kinase_sb_PP28"/>
</dbReference>
<feature type="compositionally biased region" description="Acidic residues" evidence="1">
    <location>
        <begin position="110"/>
        <end position="119"/>
    </location>
</feature>
<feature type="domain" description="Casein kinase substrate phosphoprotein PP28" evidence="2">
    <location>
        <begin position="122"/>
        <end position="217"/>
    </location>
</feature>
<protein>
    <recommendedName>
        <fullName evidence="2">Casein kinase substrate phosphoprotein PP28 domain-containing protein</fullName>
    </recommendedName>
</protein>
<organism evidence="3 4">
    <name type="scientific">Plenodomus tracheiphilus IPT5</name>
    <dbReference type="NCBI Taxonomy" id="1408161"/>
    <lineage>
        <taxon>Eukaryota</taxon>
        <taxon>Fungi</taxon>
        <taxon>Dikarya</taxon>
        <taxon>Ascomycota</taxon>
        <taxon>Pezizomycotina</taxon>
        <taxon>Dothideomycetes</taxon>
        <taxon>Pleosporomycetidae</taxon>
        <taxon>Pleosporales</taxon>
        <taxon>Pleosporineae</taxon>
        <taxon>Leptosphaeriaceae</taxon>
        <taxon>Plenodomus</taxon>
    </lineage>
</organism>
<feature type="region of interest" description="Disordered" evidence="1">
    <location>
        <begin position="207"/>
        <end position="254"/>
    </location>
</feature>
<feature type="compositionally biased region" description="Basic and acidic residues" evidence="1">
    <location>
        <begin position="72"/>
        <end position="83"/>
    </location>
</feature>